<keyword evidence="3" id="KW-0238">DNA-binding</keyword>
<gene>
    <name evidence="6" type="ordered locus">ECL_01657</name>
</gene>
<comment type="similarity">
    <text evidence="1">Belongs to the 'phage' integrase family.</text>
</comment>
<dbReference type="Gene3D" id="1.10.443.10">
    <property type="entry name" value="Intergrase catalytic core"/>
    <property type="match status" value="1"/>
</dbReference>
<dbReference type="SUPFAM" id="SSF54171">
    <property type="entry name" value="DNA-binding domain"/>
    <property type="match status" value="1"/>
</dbReference>
<dbReference type="SUPFAM" id="SSF56349">
    <property type="entry name" value="DNA breaking-rejoining enzymes"/>
    <property type="match status" value="1"/>
</dbReference>
<dbReference type="GO" id="GO:0003677">
    <property type="term" value="F:DNA binding"/>
    <property type="evidence" value="ECO:0007669"/>
    <property type="project" value="UniProtKB-KW"/>
</dbReference>
<dbReference type="InterPro" id="IPR015094">
    <property type="entry name" value="Integrase_lambda-typ_DNA-bd_N"/>
</dbReference>
<accession>A0A0H3CHU4</accession>
<evidence type="ECO:0000259" key="5">
    <source>
        <dbReference type="PROSITE" id="PS51898"/>
    </source>
</evidence>
<dbReference type="Gene3D" id="1.10.150.130">
    <property type="match status" value="1"/>
</dbReference>
<dbReference type="GO" id="GO:0006310">
    <property type="term" value="P:DNA recombination"/>
    <property type="evidence" value="ECO:0007669"/>
    <property type="project" value="UniProtKB-KW"/>
</dbReference>
<keyword evidence="7" id="KW-1185">Reference proteome</keyword>
<name>A0A0H3CHU4_ENTCC</name>
<feature type="domain" description="Tyr recombinase" evidence="5">
    <location>
        <begin position="190"/>
        <end position="372"/>
    </location>
</feature>
<organism evidence="6 7">
    <name type="scientific">Enterobacter cloacae subsp. cloacae (strain ATCC 13047 / DSM 30054 / NBRC 13535 / NCTC 10005 / WDCM 00083 / NCDC 279-56)</name>
    <dbReference type="NCBI Taxonomy" id="716541"/>
    <lineage>
        <taxon>Bacteria</taxon>
        <taxon>Pseudomonadati</taxon>
        <taxon>Pseudomonadota</taxon>
        <taxon>Gammaproteobacteria</taxon>
        <taxon>Enterobacterales</taxon>
        <taxon>Enterobacteriaceae</taxon>
        <taxon>Enterobacter</taxon>
        <taxon>Enterobacter cloacae complex</taxon>
    </lineage>
</organism>
<evidence type="ECO:0000256" key="4">
    <source>
        <dbReference type="ARBA" id="ARBA00023172"/>
    </source>
</evidence>
<dbReference type="GO" id="GO:0008907">
    <property type="term" value="F:integrase activity"/>
    <property type="evidence" value="ECO:0007669"/>
    <property type="project" value="InterPro"/>
</dbReference>
<dbReference type="InterPro" id="IPR010998">
    <property type="entry name" value="Integrase_recombinase_N"/>
</dbReference>
<dbReference type="EMBL" id="CP001918">
    <property type="protein sequence ID" value="ADF61215.1"/>
    <property type="molecule type" value="Genomic_DNA"/>
</dbReference>
<reference evidence="6 7" key="1">
    <citation type="journal article" date="2010" name="J. Bacteriol.">
        <title>Complete genome sequence of Enterobacter cloacae subsp. cloacae type strain ATCC 13047.</title>
        <authorList>
            <person name="Ren Y."/>
            <person name="Ren Y."/>
            <person name="Zhou Z."/>
            <person name="Guo X."/>
            <person name="Li Y."/>
            <person name="Feng L."/>
            <person name="Wang L."/>
        </authorList>
    </citation>
    <scope>NUCLEOTIDE SEQUENCE [LARGE SCALE GENOMIC DNA]</scope>
    <source>
        <strain evidence="7">ATCC 13047 / DSM 30054 / NBRC 13535 / NCTC 10005 / WDCM 00083 / NCDC 279-56</strain>
    </source>
</reference>
<dbReference type="InterPro" id="IPR002104">
    <property type="entry name" value="Integrase_catalytic"/>
</dbReference>
<evidence type="ECO:0000313" key="6">
    <source>
        <dbReference type="EMBL" id="ADF61215.1"/>
    </source>
</evidence>
<keyword evidence="2" id="KW-0229">DNA integration</keyword>
<evidence type="ECO:0000313" key="7">
    <source>
        <dbReference type="Proteomes" id="UP000002363"/>
    </source>
</evidence>
<dbReference type="OrthoDB" id="8781634at2"/>
<dbReference type="eggNOG" id="COG0582">
    <property type="taxonomic scope" value="Bacteria"/>
</dbReference>
<evidence type="ECO:0000256" key="1">
    <source>
        <dbReference type="ARBA" id="ARBA00008857"/>
    </source>
</evidence>
<dbReference type="InterPro" id="IPR013762">
    <property type="entry name" value="Integrase-like_cat_sf"/>
</dbReference>
<dbReference type="STRING" id="716541.ECL_01657"/>
<dbReference type="InterPro" id="IPR011010">
    <property type="entry name" value="DNA_brk_join_enz"/>
</dbReference>
<protein>
    <submittedName>
        <fullName evidence="6">Phage integrase family protein</fullName>
    </submittedName>
</protein>
<dbReference type="Pfam" id="PF09003">
    <property type="entry name" value="Arm-DNA-bind_1"/>
    <property type="match status" value="1"/>
</dbReference>
<dbReference type="KEGG" id="enc:ECL_01657"/>
<sequence>MSPRPRKNNVSISGLYARFDRRTAKTYYQYKNPLTGKFHGLGTDREKAEKIATTANQRIAAAEAEHYLRQIDDSPKATAQRGISLKAWIERYLKIQKQSLDAGSLSLKRFKEKKRMAELLSRRLGSRPMKSLEVKDFAVLLDEYLDAGHASSALCNRVVWVDIFTEAQHAGEVPPGWNPPAATKKPSVKVTRARLSLDEWKKILAQIPEDRYSHKAMLLALVTGQRREDIANMKFSDIKDGYLHIEQSKTGARIALPLNLRCEAIGLSLEDVIRKCRDRFVSPYLLHGKMNNKAKPVNLILVSKEFAAARDAAGIVPPAGKTPTTFHEQRSLSERLYRAQGIDTKILLGHKTQSTTDRYNDDRGKEWTKLAI</sequence>
<dbReference type="RefSeq" id="WP_013096290.1">
    <property type="nucleotide sequence ID" value="NC_014121.1"/>
</dbReference>
<dbReference type="Gene3D" id="3.30.160.60">
    <property type="entry name" value="Classic Zinc Finger"/>
    <property type="match status" value="1"/>
</dbReference>
<dbReference type="EnsemblBacteria" id="ADF61215">
    <property type="protein sequence ID" value="ADF61215"/>
    <property type="gene ID" value="ECL_01657"/>
</dbReference>
<evidence type="ECO:0000256" key="2">
    <source>
        <dbReference type="ARBA" id="ARBA00022908"/>
    </source>
</evidence>
<dbReference type="InterPro" id="IPR016177">
    <property type="entry name" value="DNA-bd_dom_sf"/>
</dbReference>
<keyword evidence="4" id="KW-0233">DNA recombination</keyword>
<dbReference type="PROSITE" id="PS51898">
    <property type="entry name" value="TYR_RECOMBINASE"/>
    <property type="match status" value="1"/>
</dbReference>
<dbReference type="Proteomes" id="UP000002363">
    <property type="component" value="Chromosome"/>
</dbReference>
<proteinExistence type="inferred from homology"/>
<dbReference type="PATRIC" id="fig|716541.4.peg.1874"/>
<dbReference type="HOGENOM" id="CLU_049005_0_1_6"/>
<evidence type="ECO:0000256" key="3">
    <source>
        <dbReference type="ARBA" id="ARBA00023125"/>
    </source>
</evidence>
<dbReference type="AlphaFoldDB" id="A0A0H3CHU4"/>
<dbReference type="Pfam" id="PF00589">
    <property type="entry name" value="Phage_integrase"/>
    <property type="match status" value="1"/>
</dbReference>